<protein>
    <recommendedName>
        <fullName evidence="4">UrcA family protein</fullName>
    </recommendedName>
</protein>
<keyword evidence="3" id="KW-1185">Reference proteome</keyword>
<reference evidence="2 3" key="1">
    <citation type="submission" date="2018-03" db="EMBL/GenBank/DDBJ databases">
        <title>Genome sequencing of Simplicispira sp.</title>
        <authorList>
            <person name="Kim S.-J."/>
            <person name="Heo J."/>
            <person name="Kwon S.-W."/>
        </authorList>
    </citation>
    <scope>NUCLEOTIDE SEQUENCE [LARGE SCALE GENOMIC DNA]</scope>
    <source>
        <strain evidence="2 3">SC1-8</strain>
    </source>
</reference>
<evidence type="ECO:0000313" key="2">
    <source>
        <dbReference type="EMBL" id="AVO42782.1"/>
    </source>
</evidence>
<evidence type="ECO:0000256" key="1">
    <source>
        <dbReference type="SAM" id="SignalP"/>
    </source>
</evidence>
<accession>A0A2S0N3R0</accession>
<dbReference type="RefSeq" id="WP_106447757.1">
    <property type="nucleotide sequence ID" value="NZ_CP027669.1"/>
</dbReference>
<sequence length="125" mass="13905">MQTSLRTRNTWLAPLIFTALLAVPGFAVAQNYEASLERGSHPDTTPEQRYQTAIREAGGGLKLALAACREQAADRKNCEREARANYKDDMAYARELRRNPDARPTSIRSGIESTEVTTIRVIPAK</sequence>
<feature type="signal peptide" evidence="1">
    <location>
        <begin position="1"/>
        <end position="29"/>
    </location>
</feature>
<feature type="chain" id="PRO_5015726333" description="UrcA family protein" evidence="1">
    <location>
        <begin position="30"/>
        <end position="125"/>
    </location>
</feature>
<evidence type="ECO:0000313" key="3">
    <source>
        <dbReference type="Proteomes" id="UP000239326"/>
    </source>
</evidence>
<dbReference type="OrthoDB" id="8820355at2"/>
<dbReference type="Proteomes" id="UP000239326">
    <property type="component" value="Chromosome"/>
</dbReference>
<dbReference type="EMBL" id="CP027669">
    <property type="protein sequence ID" value="AVO42782.1"/>
    <property type="molecule type" value="Genomic_DNA"/>
</dbReference>
<organism evidence="2 3">
    <name type="scientific">Simplicispira suum</name>
    <dbReference type="NCBI Taxonomy" id="2109915"/>
    <lineage>
        <taxon>Bacteria</taxon>
        <taxon>Pseudomonadati</taxon>
        <taxon>Pseudomonadota</taxon>
        <taxon>Betaproteobacteria</taxon>
        <taxon>Burkholderiales</taxon>
        <taxon>Comamonadaceae</taxon>
        <taxon>Simplicispira</taxon>
    </lineage>
</organism>
<proteinExistence type="predicted"/>
<keyword evidence="1" id="KW-0732">Signal</keyword>
<name>A0A2S0N3R0_9BURK</name>
<gene>
    <name evidence="2" type="ORF">C6571_17095</name>
</gene>
<evidence type="ECO:0008006" key="4">
    <source>
        <dbReference type="Google" id="ProtNLM"/>
    </source>
</evidence>
<dbReference type="KEGG" id="simp:C6571_17095"/>
<dbReference type="AlphaFoldDB" id="A0A2S0N3R0"/>